<feature type="domain" description="Crinkler effector protein N-terminal" evidence="4">
    <location>
        <begin position="115"/>
        <end position="215"/>
    </location>
</feature>
<dbReference type="PANTHER" id="PTHR33129">
    <property type="entry name" value="PROTEIN KINASE DOMAIN-CONTAINING PROTEIN-RELATED"/>
    <property type="match status" value="1"/>
</dbReference>
<dbReference type="AlphaFoldDB" id="A0A8H5H3J3"/>
<keyword evidence="3" id="KW-0964">Secreted</keyword>
<sequence>MTMPPVSFILKQADASTRLACFDGLPSWRDLAAKVKELFTITSDHEVRFTFLEEAKAPVIITNEQELQQFYKSLDHSTEKIELVVQDFEVPAVIQTMITSSSIDSNSNPSDDEFRLFCLIPGRSNVFSVKIGKSETVDELKAKIKEKKKPELDYLAADTLSIWKLSPPIPSAEIGAMLGNVGSPKEIQGCTELNPFDKISRLFELPPPKHLHIIVGVPSTRQYSHHLHIAGLLIYAAHHWSIFVFSDPIAGIFIFWLSYSGKRPHSPYASADAKRLRTDDDPRDAWLVELHSKIWDRQDLAPQLFPEVEVTYEHYHELQRRLMELHPNRNSPDYNGDAHIVLSTKLDILLSYKPSLKTDSKDDEDLGEDDGDDTNVELRSLFPAKIKFLDFSSLELKETSERLPVPLLLREEYDFISGLLDSRPRNNAGCAIISGQPGTGKTAFLHLKMVQCIIKSHPFLYQTMHGTVYHVSQTVTQIDSWSSKEGITAFLDGDQTQPGSCVPKPFLLSRFVQIIIVSSPQDTKQTWMKQLGVFGYVAKHVTALWSPKEFFLTGILLNPNDLTLERLTESATFFGFNPRSCYHASLSSNHLRQFQGEIREKIRSIPSERKLLTLLHETYSTNGIFHSIFELSPADELRILSDARVGAVSPWALDLLLSQYETRQVDATAEFYMSISSMPHAESLHGRVLERQVLKYFDSLQGPQDFIIRSLADSTISLWRYPGPAKRSNFRSQTFSSSLEIAVKASTPLHLVPLNPNFHTVDSILYDPGAVLTCIQVTHRNEHPVAVSGLQEIQGWLKHKTLLAELRPSTSGKHWRLIFTVPSYNADQFKPQPLEGDSSSGQWAGKVDQYVLGIEDATLWGKNLNG</sequence>
<reference evidence="5 6" key="1">
    <citation type="journal article" date="2020" name="ISME J.">
        <title>Uncovering the hidden diversity of litter-decomposition mechanisms in mushroom-forming fungi.</title>
        <authorList>
            <person name="Floudas D."/>
            <person name="Bentzer J."/>
            <person name="Ahren D."/>
            <person name="Johansson T."/>
            <person name="Persson P."/>
            <person name="Tunlid A."/>
        </authorList>
    </citation>
    <scope>NUCLEOTIDE SEQUENCE [LARGE SCALE GENOMIC DNA]</scope>
    <source>
        <strain evidence="5 6">CBS 661.87</strain>
    </source>
</reference>
<dbReference type="EMBL" id="JAACJP010000030">
    <property type="protein sequence ID" value="KAF5376092.1"/>
    <property type="molecule type" value="Genomic_DNA"/>
</dbReference>
<evidence type="ECO:0000256" key="1">
    <source>
        <dbReference type="ARBA" id="ARBA00004340"/>
    </source>
</evidence>
<dbReference type="GO" id="GO:0043657">
    <property type="term" value="C:host cell"/>
    <property type="evidence" value="ECO:0007669"/>
    <property type="project" value="UniProtKB-SubCell"/>
</dbReference>
<evidence type="ECO:0000256" key="2">
    <source>
        <dbReference type="ARBA" id="ARBA00004613"/>
    </source>
</evidence>
<organism evidence="5 6">
    <name type="scientific">Tricholomella constricta</name>
    <dbReference type="NCBI Taxonomy" id="117010"/>
    <lineage>
        <taxon>Eukaryota</taxon>
        <taxon>Fungi</taxon>
        <taxon>Dikarya</taxon>
        <taxon>Basidiomycota</taxon>
        <taxon>Agaricomycotina</taxon>
        <taxon>Agaricomycetes</taxon>
        <taxon>Agaricomycetidae</taxon>
        <taxon>Agaricales</taxon>
        <taxon>Tricholomatineae</taxon>
        <taxon>Lyophyllaceae</taxon>
        <taxon>Tricholomella</taxon>
    </lineage>
</organism>
<comment type="subcellular location">
    <subcellularLocation>
        <location evidence="1">Host cell</location>
    </subcellularLocation>
    <subcellularLocation>
        <location evidence="2">Secreted</location>
    </subcellularLocation>
</comment>
<dbReference type="InterPro" id="IPR052980">
    <property type="entry name" value="Crinkler_effector"/>
</dbReference>
<evidence type="ECO:0000259" key="4">
    <source>
        <dbReference type="Pfam" id="PF20147"/>
    </source>
</evidence>
<evidence type="ECO:0000313" key="6">
    <source>
        <dbReference type="Proteomes" id="UP000565441"/>
    </source>
</evidence>
<dbReference type="PANTHER" id="PTHR33129:SF1">
    <property type="entry name" value="ATP-BINDING PROTEIN"/>
    <property type="match status" value="1"/>
</dbReference>
<protein>
    <recommendedName>
        <fullName evidence="4">Crinkler effector protein N-terminal domain-containing protein</fullName>
    </recommendedName>
</protein>
<evidence type="ECO:0000313" key="5">
    <source>
        <dbReference type="EMBL" id="KAF5376092.1"/>
    </source>
</evidence>
<name>A0A8H5H3J3_9AGAR</name>
<evidence type="ECO:0000256" key="3">
    <source>
        <dbReference type="ARBA" id="ARBA00022525"/>
    </source>
</evidence>
<proteinExistence type="predicted"/>
<dbReference type="SUPFAM" id="SSF54277">
    <property type="entry name" value="CAD &amp; PB1 domains"/>
    <property type="match status" value="1"/>
</dbReference>
<dbReference type="GO" id="GO:0005576">
    <property type="term" value="C:extracellular region"/>
    <property type="evidence" value="ECO:0007669"/>
    <property type="project" value="UniProtKB-SubCell"/>
</dbReference>
<dbReference type="Pfam" id="PF20147">
    <property type="entry name" value="Crinkler"/>
    <property type="match status" value="1"/>
</dbReference>
<gene>
    <name evidence="5" type="ORF">D9615_007752</name>
</gene>
<dbReference type="Proteomes" id="UP000565441">
    <property type="component" value="Unassembled WGS sequence"/>
</dbReference>
<comment type="caution">
    <text evidence="5">The sequence shown here is derived from an EMBL/GenBank/DDBJ whole genome shotgun (WGS) entry which is preliminary data.</text>
</comment>
<keyword evidence="6" id="KW-1185">Reference proteome</keyword>
<accession>A0A8H5H3J3</accession>
<dbReference type="InterPro" id="IPR045379">
    <property type="entry name" value="Crinkler_N"/>
</dbReference>